<reference evidence="1 2" key="1">
    <citation type="submission" date="2024-04" db="EMBL/GenBank/DDBJ databases">
        <authorList>
            <person name="Cremers G."/>
        </authorList>
    </citation>
    <scope>NUCLEOTIDE SEQUENCE [LARGE SCALE GENOMIC DNA]</scope>
    <source>
        <strain evidence="1">MeCH1-AG</strain>
    </source>
</reference>
<dbReference type="EMBL" id="OZ026884">
    <property type="protein sequence ID" value="CAL1241421.1"/>
    <property type="molecule type" value="Genomic_DNA"/>
</dbReference>
<dbReference type="Proteomes" id="UP001497493">
    <property type="component" value="Chromosome"/>
</dbReference>
<proteinExistence type="predicted"/>
<organism evidence="1 2">
    <name type="scientific">Candidatus Methylocalor cossyra</name>
    <dbReference type="NCBI Taxonomy" id="3108543"/>
    <lineage>
        <taxon>Bacteria</taxon>
        <taxon>Pseudomonadati</taxon>
        <taxon>Pseudomonadota</taxon>
        <taxon>Gammaproteobacteria</taxon>
        <taxon>Methylococcales</taxon>
        <taxon>Methylococcaceae</taxon>
        <taxon>Candidatus Methylocalor</taxon>
    </lineage>
</organism>
<protein>
    <submittedName>
        <fullName evidence="1">DNA replication terminus site binding protein</fullName>
    </submittedName>
</protein>
<evidence type="ECO:0000313" key="2">
    <source>
        <dbReference type="Proteomes" id="UP001497493"/>
    </source>
</evidence>
<evidence type="ECO:0000313" key="1">
    <source>
        <dbReference type="EMBL" id="CAL1241421.1"/>
    </source>
</evidence>
<name>A0ABM9NL97_9GAMM</name>
<sequence>METRDLQAQAALLRQIGALEGTLARLGAAIVEDLGRPIWIEDQQKPALARQACATFLRRLDYTDALEPGGTERLQGLVGASDKTLGLVREVNALKKNLHDLLMCLDSGVLEGPRGEPTQRQWTAQLLASIGRARFNRRQAVRTLVILDRRPMAASYFWGKVRKIVRISHAEARALLEKRLTELGDADPSLRYQYENLLSLPEDEPLAQVQQLREYPRVNLVFPAADGPVRKQVMAASPIFYPAEPLVPGPEVVPLPDPDKKRRRLRRSDLSIELRPFLPAIRVHRYIRNAKHSSKDQEEL</sequence>
<accession>A0ABM9NL97</accession>
<keyword evidence="2" id="KW-1185">Reference proteome</keyword>
<dbReference type="RefSeq" id="WP_348757941.1">
    <property type="nucleotide sequence ID" value="NZ_OZ026884.1"/>
</dbReference>
<gene>
    <name evidence="1" type="ORF">MECH1_V1_2645</name>
</gene>